<evidence type="ECO:0000256" key="1">
    <source>
        <dbReference type="ARBA" id="ARBA00004653"/>
    </source>
</evidence>
<reference evidence="8 9" key="1">
    <citation type="journal article" date="2024" name="Nat. Commun.">
        <title>Phylogenomics reveals the evolutionary origins of lichenization in chlorophyte algae.</title>
        <authorList>
            <person name="Puginier C."/>
            <person name="Libourel C."/>
            <person name="Otte J."/>
            <person name="Skaloud P."/>
            <person name="Haon M."/>
            <person name="Grisel S."/>
            <person name="Petersen M."/>
            <person name="Berrin J.G."/>
            <person name="Delaux P.M."/>
            <person name="Dal Grande F."/>
            <person name="Keller J."/>
        </authorList>
    </citation>
    <scope>NUCLEOTIDE SEQUENCE [LARGE SCALE GENOMIC DNA]</scope>
    <source>
        <strain evidence="8 9">SAG 2145</strain>
    </source>
</reference>
<keyword evidence="3 7" id="KW-1133">Transmembrane helix</keyword>
<proteinExistence type="inferred from homology"/>
<dbReference type="GO" id="GO:0006888">
    <property type="term" value="P:endoplasmic reticulum to Golgi vesicle-mediated transport"/>
    <property type="evidence" value="ECO:0007669"/>
    <property type="project" value="InterPro"/>
</dbReference>
<dbReference type="PANTHER" id="PTHR21493">
    <property type="entry name" value="CGI-141-RELATED/LIPASE CONTAINING PROTEIN"/>
    <property type="match status" value="1"/>
</dbReference>
<comment type="subcellular location">
    <subcellularLocation>
        <location evidence="1">Golgi apparatus membrane</location>
        <topology evidence="1">Multi-pass membrane protein</topology>
    </subcellularLocation>
</comment>
<keyword evidence="2 7" id="KW-0812">Transmembrane</keyword>
<dbReference type="AlphaFoldDB" id="A0AAW1SAB8"/>
<accession>A0AAW1SAB8</accession>
<feature type="transmembrane region" description="Helical" evidence="7">
    <location>
        <begin position="67"/>
        <end position="85"/>
    </location>
</feature>
<gene>
    <name evidence="8" type="ORF">WJX74_008133</name>
</gene>
<dbReference type="Proteomes" id="UP001438707">
    <property type="component" value="Unassembled WGS sequence"/>
</dbReference>
<evidence type="ECO:0000256" key="3">
    <source>
        <dbReference type="ARBA" id="ARBA00022989"/>
    </source>
</evidence>
<feature type="transmembrane region" description="Helical" evidence="7">
    <location>
        <begin position="36"/>
        <end position="60"/>
    </location>
</feature>
<evidence type="ECO:0000256" key="4">
    <source>
        <dbReference type="ARBA" id="ARBA00023034"/>
    </source>
</evidence>
<keyword evidence="9" id="KW-1185">Reference proteome</keyword>
<evidence type="ECO:0000256" key="5">
    <source>
        <dbReference type="ARBA" id="ARBA00023136"/>
    </source>
</evidence>
<feature type="transmembrane region" description="Helical" evidence="7">
    <location>
        <begin position="12"/>
        <end position="30"/>
    </location>
</feature>
<dbReference type="InterPro" id="IPR007305">
    <property type="entry name" value="Vesicle_transpt_Got1/SFT2"/>
</dbReference>
<dbReference type="GO" id="GO:0005829">
    <property type="term" value="C:cytosol"/>
    <property type="evidence" value="ECO:0007669"/>
    <property type="project" value="GOC"/>
</dbReference>
<evidence type="ECO:0000313" key="9">
    <source>
        <dbReference type="Proteomes" id="UP001438707"/>
    </source>
</evidence>
<evidence type="ECO:0000313" key="8">
    <source>
        <dbReference type="EMBL" id="KAK9843179.1"/>
    </source>
</evidence>
<evidence type="ECO:0000256" key="6">
    <source>
        <dbReference type="ARBA" id="ARBA00025799"/>
    </source>
</evidence>
<dbReference type="PANTHER" id="PTHR21493:SF9">
    <property type="entry name" value="GOLGI TRANSPORT PROTEIN 1-RELATED"/>
    <property type="match status" value="1"/>
</dbReference>
<sequence length="141" mass="15294">MAMFNDRRKIGIGLTGFGVLFTFLGVLFFFDKGLLAMGNILFLTGVGLTIGPAATLGFFMRRKNLKGTAFFLSGVVLVVIGWAIIGTILETYGFWLLFRGFFPTVLGFLRRLPMMGAVLDAPGLKSVINRLAPPQSSGLPI</sequence>
<dbReference type="GO" id="GO:0042147">
    <property type="term" value="P:retrograde transport, endosome to Golgi"/>
    <property type="evidence" value="ECO:0007669"/>
    <property type="project" value="InterPro"/>
</dbReference>
<comment type="caution">
    <text evidence="8">The sequence shown here is derived from an EMBL/GenBank/DDBJ whole genome shotgun (WGS) entry which is preliminary data.</text>
</comment>
<dbReference type="GO" id="GO:0000139">
    <property type="term" value="C:Golgi membrane"/>
    <property type="evidence" value="ECO:0007669"/>
    <property type="project" value="UniProtKB-SubCell"/>
</dbReference>
<evidence type="ECO:0000256" key="7">
    <source>
        <dbReference type="SAM" id="Phobius"/>
    </source>
</evidence>
<keyword evidence="4" id="KW-0333">Golgi apparatus</keyword>
<protein>
    <recommendedName>
        <fullName evidence="10">Vesicle transport protein GOT1B</fullName>
    </recommendedName>
</protein>
<comment type="similarity">
    <text evidence="6">Belongs to the GOT1 family.</text>
</comment>
<evidence type="ECO:0008006" key="10">
    <source>
        <dbReference type="Google" id="ProtNLM"/>
    </source>
</evidence>
<keyword evidence="5 7" id="KW-0472">Membrane</keyword>
<dbReference type="InterPro" id="IPR045176">
    <property type="entry name" value="Got1"/>
</dbReference>
<evidence type="ECO:0000256" key="2">
    <source>
        <dbReference type="ARBA" id="ARBA00022692"/>
    </source>
</evidence>
<dbReference type="EMBL" id="JALJOS010000002">
    <property type="protein sequence ID" value="KAK9843179.1"/>
    <property type="molecule type" value="Genomic_DNA"/>
</dbReference>
<dbReference type="Pfam" id="PF04178">
    <property type="entry name" value="Got1"/>
    <property type="match status" value="1"/>
</dbReference>
<name>A0AAW1SAB8_9CHLO</name>
<organism evidence="8 9">
    <name type="scientific">Apatococcus lobatus</name>
    <dbReference type="NCBI Taxonomy" id="904363"/>
    <lineage>
        <taxon>Eukaryota</taxon>
        <taxon>Viridiplantae</taxon>
        <taxon>Chlorophyta</taxon>
        <taxon>core chlorophytes</taxon>
        <taxon>Trebouxiophyceae</taxon>
        <taxon>Chlorellales</taxon>
        <taxon>Chlorellaceae</taxon>
        <taxon>Apatococcus</taxon>
    </lineage>
</organism>